<dbReference type="EMBL" id="GBEZ01006614">
    <property type="protein sequence ID" value="JAC78795.1"/>
    <property type="molecule type" value="Transcribed_RNA"/>
</dbReference>
<accession>A0A061S7B8</accession>
<sequence length="79" mass="8867">SSLKPNQVFGGRGQGELKKTHSRQNFLCQLGIPLVVLCGPDVKYARTFLQLPRIKELKLPSESIALFRAISSFPFHPIF</sequence>
<protein>
    <submittedName>
        <fullName evidence="1">Uncharacterized protein</fullName>
    </submittedName>
</protein>
<organism evidence="1">
    <name type="scientific">Tetraselmis sp. GSL018</name>
    <dbReference type="NCBI Taxonomy" id="582737"/>
    <lineage>
        <taxon>Eukaryota</taxon>
        <taxon>Viridiplantae</taxon>
        <taxon>Chlorophyta</taxon>
        <taxon>core chlorophytes</taxon>
        <taxon>Chlorodendrophyceae</taxon>
        <taxon>Chlorodendrales</taxon>
        <taxon>Chlorodendraceae</taxon>
        <taxon>Tetraselmis</taxon>
    </lineage>
</organism>
<proteinExistence type="predicted"/>
<dbReference type="AlphaFoldDB" id="A0A061S7B8"/>
<gene>
    <name evidence="1" type="ORF">TSPGSL018_14288</name>
</gene>
<evidence type="ECO:0000313" key="1">
    <source>
        <dbReference type="EMBL" id="JAC78795.1"/>
    </source>
</evidence>
<feature type="non-terminal residue" evidence="1">
    <location>
        <position position="1"/>
    </location>
</feature>
<reference evidence="1" key="1">
    <citation type="submission" date="2014-05" db="EMBL/GenBank/DDBJ databases">
        <title>The transcriptome of the halophilic microalga Tetraselmis sp. GSL018 isolated from the Great Salt Lake, Utah.</title>
        <authorList>
            <person name="Jinkerson R.E."/>
            <person name="D'Adamo S."/>
            <person name="Posewitz M.C."/>
        </authorList>
    </citation>
    <scope>NUCLEOTIDE SEQUENCE</scope>
    <source>
        <strain evidence="1">GSL018</strain>
    </source>
</reference>
<name>A0A061S7B8_9CHLO</name>